<feature type="transmembrane region" description="Helical" evidence="1">
    <location>
        <begin position="390"/>
        <end position="412"/>
    </location>
</feature>
<dbReference type="Proteomes" id="UP000236173">
    <property type="component" value="Unassembled WGS sequence"/>
</dbReference>
<keyword evidence="1" id="KW-1133">Transmembrane helix</keyword>
<sequence>MGLMKIQAELEEYRRLMEPPPPEEFEEGFSVRTVLGALFVAFVMLPGAAYLSLVTGTGLGAAPQWVTVILFMEIARRSFITLKRQEIYLLYIVAGAILGTNPYSGYIWNVFLRTSQVTQGLGVAQDIPTWLVPQANSPAILQRTFFHPDWFIPVAVSLALLLLTRASGFAAGYILFRITSDYERLPFPLAPVGAQGATVLAEISRKEETWRWRYFSIGAMIGLAFGLFYAGIPTITGAIMNRPLQLIPIPFIDLTQNTESVLPATPVVINTDLGGFLAGFVLPFWAVIGGFIGSLIPAVLNPLLYRGRWGRIYLRHWRPGLDAIQTEMLNQYDFWLSARIGAGLGIAGLGIASALTMAVRERHAYRVAGGTREDRIPLTAMLPHRGDFPVPLMFGVYLVATALIVILCKLLLPHLSILFPLFFAFIYTPIISYVDARMRGLTGQWTGIPFVREGFNIIYSKMTGYRGLDIWFAPLPIYDYGEGAQNFRVVELTGTKFTGLLKTEVVIVVIGLLANLAVWQYLWRLAPIPSYVYPFAQKMWPLYAFGQALLWTTTTERGRQLMPLKPDIIVTFLAGTLLAYPLFAFTNLPTLFFYGLVQGVSGMPFSGLLTLAGALVSRFYFEKNYPDATTWRRYATVLLAGYSCGMGLVGMFCAALAMVSKAVTQLPY</sequence>
<protein>
    <recommendedName>
        <fullName evidence="4">Peptide transporter</fullName>
    </recommendedName>
</protein>
<feature type="transmembrane region" description="Helical" evidence="1">
    <location>
        <begin position="150"/>
        <end position="176"/>
    </location>
</feature>
<dbReference type="AlphaFoldDB" id="A0A2H5XEE7"/>
<feature type="transmembrane region" description="Helical" evidence="1">
    <location>
        <begin position="34"/>
        <end position="53"/>
    </location>
</feature>
<comment type="caution">
    <text evidence="2">The sequence shown here is derived from an EMBL/GenBank/DDBJ whole genome shotgun (WGS) entry which is preliminary data.</text>
</comment>
<feature type="transmembrane region" description="Helical" evidence="1">
    <location>
        <begin position="282"/>
        <end position="305"/>
    </location>
</feature>
<feature type="transmembrane region" description="Helical" evidence="1">
    <location>
        <begin position="637"/>
        <end position="659"/>
    </location>
</feature>
<feature type="transmembrane region" description="Helical" evidence="1">
    <location>
        <begin position="59"/>
        <end position="75"/>
    </location>
</feature>
<feature type="transmembrane region" description="Helical" evidence="1">
    <location>
        <begin position="87"/>
        <end position="108"/>
    </location>
</feature>
<evidence type="ECO:0008006" key="4">
    <source>
        <dbReference type="Google" id="ProtNLM"/>
    </source>
</evidence>
<keyword evidence="1" id="KW-0472">Membrane</keyword>
<feature type="transmembrane region" description="Helical" evidence="1">
    <location>
        <begin position="566"/>
        <end position="585"/>
    </location>
</feature>
<evidence type="ECO:0000313" key="3">
    <source>
        <dbReference type="Proteomes" id="UP000236173"/>
    </source>
</evidence>
<name>A0A2H5XEE7_9BACT</name>
<evidence type="ECO:0000313" key="2">
    <source>
        <dbReference type="EMBL" id="GBC99561.1"/>
    </source>
</evidence>
<keyword evidence="1" id="KW-0812">Transmembrane</keyword>
<feature type="transmembrane region" description="Helical" evidence="1">
    <location>
        <begin position="214"/>
        <end position="232"/>
    </location>
</feature>
<accession>A0A2H5XEE7</accession>
<evidence type="ECO:0000256" key="1">
    <source>
        <dbReference type="SAM" id="Phobius"/>
    </source>
</evidence>
<feature type="transmembrane region" description="Helical" evidence="1">
    <location>
        <begin position="505"/>
        <end position="523"/>
    </location>
</feature>
<organism evidence="2 3">
    <name type="scientific">Candidatus Fervidibacter japonicus</name>
    <dbReference type="NCBI Taxonomy" id="2035412"/>
    <lineage>
        <taxon>Bacteria</taxon>
        <taxon>Candidatus Fervidibacterota</taxon>
        <taxon>Candidatus Fervidibacter</taxon>
    </lineage>
</organism>
<proteinExistence type="predicted"/>
<dbReference type="EMBL" id="BEHT01000030">
    <property type="protein sequence ID" value="GBC99561.1"/>
    <property type="molecule type" value="Genomic_DNA"/>
</dbReference>
<gene>
    <name evidence="2" type="ORF">HRbin17_02088</name>
</gene>
<reference evidence="3" key="1">
    <citation type="submission" date="2017-09" db="EMBL/GenBank/DDBJ databases">
        <title>Metaegenomics of thermophilic ammonia-oxidizing enrichment culture.</title>
        <authorList>
            <person name="Kato S."/>
            <person name="Suzuki K."/>
        </authorList>
    </citation>
    <scope>NUCLEOTIDE SEQUENCE [LARGE SCALE GENOMIC DNA]</scope>
</reference>
<feature type="transmembrane region" description="Helical" evidence="1">
    <location>
        <begin position="418"/>
        <end position="436"/>
    </location>
</feature>
<feature type="transmembrane region" description="Helical" evidence="1">
    <location>
        <begin position="591"/>
        <end position="616"/>
    </location>
</feature>